<evidence type="ECO:0000259" key="2">
    <source>
        <dbReference type="Pfam" id="PF02957"/>
    </source>
</evidence>
<proteinExistence type="predicted"/>
<dbReference type="GeneID" id="80534935"/>
<evidence type="ECO:0000313" key="4">
    <source>
        <dbReference type="Proteomes" id="UP000164594"/>
    </source>
</evidence>
<dbReference type="EMBL" id="KJ082064">
    <property type="protein sequence ID" value="AHN50431.1"/>
    <property type="molecule type" value="Genomic_DNA"/>
</dbReference>
<dbReference type="InterPro" id="IPR004118">
    <property type="entry name" value="HEV_TT_vir_Orf2/Gyrovir_Vp2_N"/>
</dbReference>
<accession>X2J2B5</accession>
<evidence type="ECO:0000256" key="1">
    <source>
        <dbReference type="SAM" id="MobiDB-lite"/>
    </source>
</evidence>
<sequence>MFLGKLYRKKRKLLLCSLRTASKALTLSMSWSRPIHNALALERNWYQGVIHSHAACCGCGNPGAHFAALVQRYNSNTMQHQHLLLPASPVRSPNSIRRARPLPAAPEQPPALPWHGGGGGGDAGRGDAGGAAGDDDPVYEPGDLDALYAAVEEE</sequence>
<reference evidence="3 4" key="1">
    <citation type="submission" date="2014-01" db="EMBL/GenBank/DDBJ databases">
        <authorList>
            <person name="Tong Y."/>
            <person name="Mi Z."/>
            <person name="Pei G."/>
            <person name="Wang W."/>
            <person name="An X."/>
            <person name="Xu X."/>
            <person name="Huang Y."/>
            <person name="Zhang Z."/>
            <person name="Li S."/>
        </authorList>
    </citation>
    <scope>NUCLEOTIDE SEQUENCE [LARGE SCALE GENOMIC DNA]</scope>
    <source>
        <strain evidence="3">TTV-Hebei-1</strain>
    </source>
</reference>
<protein>
    <submittedName>
        <fullName evidence="3">ORF2</fullName>
    </submittedName>
</protein>
<dbReference type="KEGG" id="vg:80534935"/>
<name>X2J2B5_9VIRU</name>
<feature type="domain" description="Hepatitis TT virus Orf2/Gyrovirus Vp2 N-terminal" evidence="2">
    <location>
        <begin position="41"/>
        <end position="74"/>
    </location>
</feature>
<feature type="compositionally biased region" description="Gly residues" evidence="1">
    <location>
        <begin position="115"/>
        <end position="132"/>
    </location>
</feature>
<feature type="compositionally biased region" description="Pro residues" evidence="1">
    <location>
        <begin position="103"/>
        <end position="112"/>
    </location>
</feature>
<dbReference type="RefSeq" id="YP_010797219.1">
    <property type="nucleotide sequence ID" value="NC_076138.1"/>
</dbReference>
<dbReference type="Pfam" id="PF02957">
    <property type="entry name" value="TT_ORF2-like"/>
    <property type="match status" value="1"/>
</dbReference>
<dbReference type="Proteomes" id="UP000164594">
    <property type="component" value="Segment"/>
</dbReference>
<keyword evidence="4" id="KW-1185">Reference proteome</keyword>
<evidence type="ECO:0000313" key="3">
    <source>
        <dbReference type="EMBL" id="AHN50431.1"/>
    </source>
</evidence>
<feature type="region of interest" description="Disordered" evidence="1">
    <location>
        <begin position="86"/>
        <end position="143"/>
    </location>
</feature>
<organism evidence="3 4">
    <name type="scientific">Torque teno virus</name>
    <dbReference type="NCBI Taxonomy" id="68887"/>
    <lineage>
        <taxon>Viruses</taxon>
        <taxon>Monodnaviria</taxon>
        <taxon>Shotokuvirae</taxon>
        <taxon>Commensaviricota</taxon>
        <taxon>Cardeaviricetes</taxon>
        <taxon>Sanitavirales</taxon>
        <taxon>Anelloviridae</taxon>
    </lineage>
</organism>